<reference evidence="8" key="1">
    <citation type="submission" date="2016-10" db="EMBL/GenBank/DDBJ databases">
        <authorList>
            <person name="Varghese N."/>
            <person name="Submissions S."/>
        </authorList>
    </citation>
    <scope>NUCLEOTIDE SEQUENCE [LARGE SCALE GENOMIC DNA]</scope>
    <source>
        <strain evidence="8">DSM 22703</strain>
    </source>
</reference>
<protein>
    <submittedName>
        <fullName evidence="7">Penicillin amidase</fullName>
    </submittedName>
</protein>
<accession>A0A1G5W0D2</accession>
<dbReference type="InterPro" id="IPR023343">
    <property type="entry name" value="Penicillin_amidase_dom1"/>
</dbReference>
<dbReference type="PIRSF" id="PIRSF001227">
    <property type="entry name" value="Pen_acylase"/>
    <property type="match status" value="1"/>
</dbReference>
<feature type="transmembrane region" description="Helical" evidence="6">
    <location>
        <begin position="7"/>
        <end position="25"/>
    </location>
</feature>
<dbReference type="SUPFAM" id="SSF56235">
    <property type="entry name" value="N-terminal nucleophile aminohydrolases (Ntn hydrolases)"/>
    <property type="match status" value="1"/>
</dbReference>
<comment type="similarity">
    <text evidence="1">Belongs to the peptidase S45 family.</text>
</comment>
<keyword evidence="3" id="KW-0865">Zymogen</keyword>
<organism evidence="7 8">
    <name type="scientific">Algoriphagus alkaliphilus</name>
    <dbReference type="NCBI Taxonomy" id="279824"/>
    <lineage>
        <taxon>Bacteria</taxon>
        <taxon>Pseudomonadati</taxon>
        <taxon>Bacteroidota</taxon>
        <taxon>Cytophagia</taxon>
        <taxon>Cytophagales</taxon>
        <taxon>Cyclobacteriaceae</taxon>
        <taxon>Algoriphagus</taxon>
    </lineage>
</organism>
<dbReference type="Gene3D" id="1.10.1400.10">
    <property type="match status" value="1"/>
</dbReference>
<dbReference type="InterPro" id="IPR014395">
    <property type="entry name" value="Pen/GL7ACA/AHL_acylase"/>
</dbReference>
<proteinExistence type="inferred from homology"/>
<evidence type="ECO:0000313" key="8">
    <source>
        <dbReference type="Proteomes" id="UP000198756"/>
    </source>
</evidence>
<evidence type="ECO:0000256" key="6">
    <source>
        <dbReference type="SAM" id="Phobius"/>
    </source>
</evidence>
<dbReference type="InterPro" id="IPR043146">
    <property type="entry name" value="Penicillin_amidase_N_B-knob"/>
</dbReference>
<keyword evidence="6" id="KW-0812">Transmembrane</keyword>
<dbReference type="RefSeq" id="WP_092728642.1">
    <property type="nucleotide sequence ID" value="NZ_FMXE01000005.1"/>
</dbReference>
<keyword evidence="6" id="KW-1133">Transmembrane helix</keyword>
<dbReference type="AlphaFoldDB" id="A0A1G5W0D2"/>
<dbReference type="Proteomes" id="UP000198756">
    <property type="component" value="Unassembled WGS sequence"/>
</dbReference>
<dbReference type="Gene3D" id="3.60.20.10">
    <property type="entry name" value="Glutamine Phosphoribosylpyrophosphate, subunit 1, domain 1"/>
    <property type="match status" value="1"/>
</dbReference>
<dbReference type="Pfam" id="PF01804">
    <property type="entry name" value="Penicil_amidase"/>
    <property type="match status" value="1"/>
</dbReference>
<dbReference type="STRING" id="279824.SAMN03080617_00780"/>
<keyword evidence="5" id="KW-0479">Metal-binding</keyword>
<dbReference type="EMBL" id="FMXE01000005">
    <property type="protein sequence ID" value="SDA51146.1"/>
    <property type="molecule type" value="Genomic_DNA"/>
</dbReference>
<evidence type="ECO:0000256" key="2">
    <source>
        <dbReference type="ARBA" id="ARBA00022801"/>
    </source>
</evidence>
<dbReference type="GO" id="GO:0016811">
    <property type="term" value="F:hydrolase activity, acting on carbon-nitrogen (but not peptide) bonds, in linear amides"/>
    <property type="evidence" value="ECO:0007669"/>
    <property type="project" value="InterPro"/>
</dbReference>
<evidence type="ECO:0000256" key="3">
    <source>
        <dbReference type="ARBA" id="ARBA00023145"/>
    </source>
</evidence>
<dbReference type="InterPro" id="IPR002692">
    <property type="entry name" value="S45"/>
</dbReference>
<evidence type="ECO:0000313" key="7">
    <source>
        <dbReference type="EMBL" id="SDA51146.1"/>
    </source>
</evidence>
<keyword evidence="5" id="KW-0106">Calcium</keyword>
<name>A0A1G5W0D2_9BACT</name>
<keyword evidence="2" id="KW-0378">Hydrolase</keyword>
<dbReference type="Gene3D" id="1.10.439.10">
    <property type="entry name" value="Penicillin Amidohydrolase, domain 1"/>
    <property type="match status" value="1"/>
</dbReference>
<gene>
    <name evidence="7" type="ORF">SAMN03080617_00780</name>
</gene>
<feature type="active site" description="Nucleophile" evidence="4">
    <location>
        <position position="249"/>
    </location>
</feature>
<dbReference type="PANTHER" id="PTHR34218">
    <property type="entry name" value="PEPTIDASE S45 PENICILLIN AMIDASE"/>
    <property type="match status" value="1"/>
</dbReference>
<keyword evidence="8" id="KW-1185">Reference proteome</keyword>
<dbReference type="Gene3D" id="2.30.120.10">
    <property type="match status" value="1"/>
</dbReference>
<sequence length="798" mass="89466">MRKPLTILGSLTLTGIIGLLFFIYWHSPRYGGELSISGLKEKVEVNFDMYGIPHIYAQNEADAYRALGYVHAQDRLFQLEMMRRVGSGTLAEFLGKDLLEIDQFFHTLGIPKHAKESSAAFLSQGETPWKKAAEAYLEGVNEFIQRGILPVEYLLLGEKPRPYTIEDMHSIVGYMSFTFAMGLKTDPLVTRIARDLGSEYMSSLSVQTLPEHHVIPLNYPDSLNSNLSPVGSTLSALLGNIPVPLLEGSNSWVIAGSRTKSGKVLFNNDTHIGFSSPSVWYEAHLEYPGFSFYGNHLAGVPFGLVGHSRHHSIGLTMFENDDQDFFEEKLNPANANEIMIGEVSYPITSRKEIIQVKGEKSIEFEIRGTKHGPIMNSVVKEIGNLTSNPVTSWWVYILEPTKAMEAIYKMNHAGNIQEVADAASLIHAPGLNIMYGDSLGNIAWWAAAKLPIRGEKVHSKIFADGSDPEAQPKGWYPFTDNPQSINPESGFVASANNQPDTLRNGVFFPGYYYPGDRWNRIAKAILAKEDWDMESSKALQVETVNETHPKNAQFMLALINQNDFESNSAVLQVLQNWDGNHELNSNIPTVYYKWLYHTLRLAMMDELGEDGFKAYLETFMMIRSTRHFLTDAENRWWDRKGTATIESRSEIISEALKLTLEELSDQFGKNPKDWKWEKAVVAEHPHPLGSQKPLDKIFNVRTEAIPANEESINKLAFKLSGAGIYKVTSGPAMRIILDFADVDGSVSVLPTGNSGNRFSKHYADQKQLYAKGKYRPQLMNETEIKNKAKGKLVLIPSN</sequence>
<evidence type="ECO:0000256" key="1">
    <source>
        <dbReference type="ARBA" id="ARBA00006586"/>
    </source>
</evidence>
<evidence type="ECO:0000256" key="4">
    <source>
        <dbReference type="PIRSR" id="PIRSR001227-1"/>
    </source>
</evidence>
<feature type="binding site" evidence="5">
    <location>
        <position position="321"/>
    </location>
    <ligand>
        <name>Ca(2+)</name>
        <dbReference type="ChEBI" id="CHEBI:29108"/>
    </ligand>
</feature>
<evidence type="ECO:0000256" key="5">
    <source>
        <dbReference type="PIRSR" id="PIRSR001227-2"/>
    </source>
</evidence>
<dbReference type="InterPro" id="IPR043147">
    <property type="entry name" value="Penicillin_amidase_A-knob"/>
</dbReference>
<comment type="cofactor">
    <cofactor evidence="5">
        <name>Ca(2+)</name>
        <dbReference type="ChEBI" id="CHEBI:29108"/>
    </cofactor>
    <text evidence="5">Binds 1 Ca(2+) ion per dimer.</text>
</comment>
<feature type="binding site" evidence="5">
    <location>
        <position position="324"/>
    </location>
    <ligand>
        <name>Ca(2+)</name>
        <dbReference type="ChEBI" id="CHEBI:29108"/>
    </ligand>
</feature>
<dbReference type="GO" id="GO:0046872">
    <property type="term" value="F:metal ion binding"/>
    <property type="evidence" value="ECO:0007669"/>
    <property type="project" value="UniProtKB-KW"/>
</dbReference>
<dbReference type="CDD" id="cd03747">
    <property type="entry name" value="Ntn_PGA_like"/>
    <property type="match status" value="1"/>
</dbReference>
<dbReference type="InterPro" id="IPR029055">
    <property type="entry name" value="Ntn_hydrolases_N"/>
</dbReference>
<keyword evidence="6" id="KW-0472">Membrane</keyword>
<dbReference type="GO" id="GO:0017000">
    <property type="term" value="P:antibiotic biosynthetic process"/>
    <property type="evidence" value="ECO:0007669"/>
    <property type="project" value="InterPro"/>
</dbReference>
<dbReference type="OrthoDB" id="9759796at2"/>
<dbReference type="PANTHER" id="PTHR34218:SF5">
    <property type="entry name" value="PENICILLIN ACYLASE FAMILY PROTEIN"/>
    <property type="match status" value="1"/>
</dbReference>